<dbReference type="Proteomes" id="UP000037446">
    <property type="component" value="Unassembled WGS sequence"/>
</dbReference>
<evidence type="ECO:0000313" key="3">
    <source>
        <dbReference type="EMBL" id="KNH01054.1"/>
    </source>
</evidence>
<reference evidence="3" key="1">
    <citation type="submission" date="2015-02" db="EMBL/GenBank/DDBJ databases">
        <authorList>
            <person name="Chooi Y.-H."/>
        </authorList>
    </citation>
    <scope>NUCLEOTIDE SEQUENCE [LARGE SCALE GENOMIC DNA]</scope>
    <source>
        <strain evidence="3">LAMA 915</strain>
    </source>
</reference>
<organism evidence="3 4">
    <name type="scientific">Qipengyuania citrea LAMA 915</name>
    <dbReference type="NCBI Taxonomy" id="1306953"/>
    <lineage>
        <taxon>Bacteria</taxon>
        <taxon>Pseudomonadati</taxon>
        <taxon>Pseudomonadota</taxon>
        <taxon>Alphaproteobacteria</taxon>
        <taxon>Sphingomonadales</taxon>
        <taxon>Erythrobacteraceae</taxon>
        <taxon>Qipengyuania</taxon>
    </lineage>
</organism>
<dbReference type="NCBIfam" id="NF004805">
    <property type="entry name" value="PRK06153.1-4"/>
    <property type="match status" value="1"/>
</dbReference>
<gene>
    <name evidence="3" type="ORF">J121_1684</name>
</gene>
<evidence type="ECO:0000313" key="4">
    <source>
        <dbReference type="Proteomes" id="UP000037446"/>
    </source>
</evidence>
<dbReference type="STRING" id="1306953.J121_1684"/>
<dbReference type="Gene3D" id="3.40.50.720">
    <property type="entry name" value="NAD(P)-binding Rossmann-like Domain"/>
    <property type="match status" value="1"/>
</dbReference>
<dbReference type="InterPro" id="IPR035985">
    <property type="entry name" value="Ubiquitin-activating_enz"/>
</dbReference>
<dbReference type="PATRIC" id="fig|1306953.7.peg.1728"/>
<dbReference type="EMBL" id="JYNE01000028">
    <property type="protein sequence ID" value="KNH01054.1"/>
    <property type="molecule type" value="Genomic_DNA"/>
</dbReference>
<proteinExistence type="predicted"/>
<comment type="caution">
    <text evidence="3">The sequence shown here is derived from an EMBL/GenBank/DDBJ whole genome shotgun (WGS) entry which is preliminary data.</text>
</comment>
<evidence type="ECO:0000259" key="1">
    <source>
        <dbReference type="Pfam" id="PF00899"/>
    </source>
</evidence>
<dbReference type="Pfam" id="PF20590">
    <property type="entry name" value="DUF6791"/>
    <property type="match status" value="1"/>
</dbReference>
<sequence length="389" mass="42633">MLPQLISLNDDLKRLFDDGYELSIVGGQLVVSNVPYVAADKSVKRAALVSELHLNANRTLAPKTHVMRFTGDHPCDKHGKELPYMKHGTSRETISEGIVVARSFSCKPTSGAYPNYYEKVTTYASMIAVHAQQIDPEATPRTHAVTQIDEPDMPFRYLDNASGLAGISEMAERVAGQKIAVVGLGGTGSYVLDLIAKSWVAEIHLFDGDDLIQHNAFRCPGAISAQTLLERPKKADHYAALYDPFRKGVVAHPYYLTEENVSELEAFDFVFICVDKGSAKKTVAEHLEKTGKSFVDVGMGIVVAEGKLLGVVRTSASTPEDRGAFQKHVRFGDGDPDAAYTKNVQIAELNALNACHAVMKWKKINGIYLDLEGEMNSNYTIDGNHMSNE</sequence>
<accession>A0A0L1KB04</accession>
<dbReference type="RefSeq" id="WP_083437443.1">
    <property type="nucleotide sequence ID" value="NZ_JYNE01000028.1"/>
</dbReference>
<dbReference type="GO" id="GO:0008641">
    <property type="term" value="F:ubiquitin-like modifier activating enzyme activity"/>
    <property type="evidence" value="ECO:0007669"/>
    <property type="project" value="InterPro"/>
</dbReference>
<dbReference type="Pfam" id="PF00899">
    <property type="entry name" value="ThiF"/>
    <property type="match status" value="1"/>
</dbReference>
<dbReference type="InterPro" id="IPR000594">
    <property type="entry name" value="ThiF_NAD_FAD-bd"/>
</dbReference>
<dbReference type="NCBIfam" id="NF004804">
    <property type="entry name" value="PRK06153.1-3"/>
    <property type="match status" value="1"/>
</dbReference>
<evidence type="ECO:0000259" key="2">
    <source>
        <dbReference type="Pfam" id="PF20590"/>
    </source>
</evidence>
<dbReference type="AlphaFoldDB" id="A0A0L1KB04"/>
<protein>
    <submittedName>
        <fullName evidence="3">Uba thif-type nad fad binding fold protein</fullName>
    </submittedName>
</protein>
<feature type="domain" description="DUF6791" evidence="2">
    <location>
        <begin position="10"/>
        <end position="159"/>
    </location>
</feature>
<name>A0A0L1KB04_9SPHN</name>
<feature type="domain" description="THIF-type NAD/FAD binding fold" evidence="1">
    <location>
        <begin position="171"/>
        <end position="312"/>
    </location>
</feature>
<dbReference type="InterPro" id="IPR046741">
    <property type="entry name" value="DUF6791"/>
</dbReference>
<dbReference type="CDD" id="cd01483">
    <property type="entry name" value="E1_enzyme_family"/>
    <property type="match status" value="1"/>
</dbReference>
<dbReference type="SUPFAM" id="SSF69572">
    <property type="entry name" value="Activating enzymes of the ubiquitin-like proteins"/>
    <property type="match status" value="1"/>
</dbReference>